<organism evidence="2 3">
    <name type="scientific">Candidatus Giovannonibacteria bacterium RIFCSPHIGHO2_12_FULL_43_15</name>
    <dbReference type="NCBI Taxonomy" id="1798341"/>
    <lineage>
        <taxon>Bacteria</taxon>
        <taxon>Candidatus Giovannoniibacteriota</taxon>
    </lineage>
</organism>
<feature type="transmembrane region" description="Helical" evidence="1">
    <location>
        <begin position="100"/>
        <end position="121"/>
    </location>
</feature>
<evidence type="ECO:0000313" key="3">
    <source>
        <dbReference type="Proteomes" id="UP000177723"/>
    </source>
</evidence>
<keyword evidence="1" id="KW-0472">Membrane</keyword>
<dbReference type="Proteomes" id="UP000177723">
    <property type="component" value="Unassembled WGS sequence"/>
</dbReference>
<dbReference type="AlphaFoldDB" id="A0A1F5WQY4"/>
<dbReference type="EMBL" id="MFHT01000015">
    <property type="protein sequence ID" value="OGF77661.1"/>
    <property type="molecule type" value="Genomic_DNA"/>
</dbReference>
<keyword evidence="1" id="KW-1133">Transmembrane helix</keyword>
<feature type="transmembrane region" description="Helical" evidence="1">
    <location>
        <begin position="20"/>
        <end position="39"/>
    </location>
</feature>
<evidence type="ECO:0000313" key="2">
    <source>
        <dbReference type="EMBL" id="OGF77661.1"/>
    </source>
</evidence>
<accession>A0A1F5WQY4</accession>
<evidence type="ECO:0000256" key="1">
    <source>
        <dbReference type="SAM" id="Phobius"/>
    </source>
</evidence>
<name>A0A1F5WQY4_9BACT</name>
<feature type="transmembrane region" description="Helical" evidence="1">
    <location>
        <begin position="65"/>
        <end position="88"/>
    </location>
</feature>
<reference evidence="2 3" key="1">
    <citation type="journal article" date="2016" name="Nat. Commun.">
        <title>Thousands of microbial genomes shed light on interconnected biogeochemical processes in an aquifer system.</title>
        <authorList>
            <person name="Anantharaman K."/>
            <person name="Brown C.T."/>
            <person name="Hug L.A."/>
            <person name="Sharon I."/>
            <person name="Castelle C.J."/>
            <person name="Probst A.J."/>
            <person name="Thomas B.C."/>
            <person name="Singh A."/>
            <person name="Wilkins M.J."/>
            <person name="Karaoz U."/>
            <person name="Brodie E.L."/>
            <person name="Williams K.H."/>
            <person name="Hubbard S.S."/>
            <person name="Banfield J.F."/>
        </authorList>
    </citation>
    <scope>NUCLEOTIDE SEQUENCE [LARGE SCALE GENOMIC DNA]</scope>
</reference>
<gene>
    <name evidence="2" type="ORF">A3F23_03765</name>
</gene>
<keyword evidence="1" id="KW-0812">Transmembrane</keyword>
<proteinExistence type="predicted"/>
<comment type="caution">
    <text evidence="2">The sequence shown here is derived from an EMBL/GenBank/DDBJ whole genome shotgun (WGS) entry which is preliminary data.</text>
</comment>
<sequence>MDQMNPMVSGFDQAQPGTNLLSILINLAFGFVIGLMIFFGPKDVLEYGSKLAGELIKLTGYGQQMASFGFATAAAPYIVIAPIAGIVLKEISSVRSLKGFAYFAIAVLVGVAVAYFSQGYFATLIS</sequence>
<protein>
    <submittedName>
        <fullName evidence="2">Uncharacterized protein</fullName>
    </submittedName>
</protein>